<feature type="domain" description="Peptidase M13 C-terminal" evidence="10">
    <location>
        <begin position="578"/>
        <end position="785"/>
    </location>
</feature>
<dbReference type="GO" id="GO:0005886">
    <property type="term" value="C:plasma membrane"/>
    <property type="evidence" value="ECO:0007669"/>
    <property type="project" value="TreeGrafter"/>
</dbReference>
<keyword evidence="9" id="KW-1133">Transmembrane helix</keyword>
<dbReference type="InterPro" id="IPR042089">
    <property type="entry name" value="Peptidase_M13_dom_2"/>
</dbReference>
<keyword evidence="9" id="KW-0472">Membrane</keyword>
<evidence type="ECO:0000256" key="7">
    <source>
        <dbReference type="ARBA" id="ARBA00023049"/>
    </source>
</evidence>
<feature type="domain" description="Peptidase M13 C-terminal" evidence="10">
    <location>
        <begin position="1332"/>
        <end position="1546"/>
    </location>
</feature>
<feature type="non-terminal residue" evidence="12">
    <location>
        <position position="1"/>
    </location>
</feature>
<evidence type="ECO:0000256" key="8">
    <source>
        <dbReference type="SAM" id="MobiDB-lite"/>
    </source>
</evidence>
<dbReference type="PROSITE" id="PS51885">
    <property type="entry name" value="NEPRILYSIN"/>
    <property type="match status" value="2"/>
</dbReference>
<dbReference type="Gene3D" id="1.10.1380.10">
    <property type="entry name" value="Neutral endopeptidase , domain2"/>
    <property type="match status" value="2"/>
</dbReference>
<comment type="caution">
    <text evidence="12">The sequence shown here is derived from an EMBL/GenBank/DDBJ whole genome shotgun (WGS) entry which is preliminary data.</text>
</comment>
<evidence type="ECO:0000256" key="9">
    <source>
        <dbReference type="SAM" id="Phobius"/>
    </source>
</evidence>
<comment type="similarity">
    <text evidence="2">Belongs to the peptidase M13 family.</text>
</comment>
<evidence type="ECO:0000313" key="13">
    <source>
        <dbReference type="Proteomes" id="UP001432322"/>
    </source>
</evidence>
<accession>A0AAV5WST3</accession>
<reference evidence="12" key="1">
    <citation type="submission" date="2023-10" db="EMBL/GenBank/DDBJ databases">
        <title>Genome assembly of Pristionchus species.</title>
        <authorList>
            <person name="Yoshida K."/>
            <person name="Sommer R.J."/>
        </authorList>
    </citation>
    <scope>NUCLEOTIDE SEQUENCE</scope>
    <source>
        <strain evidence="12">RS5133</strain>
    </source>
</reference>
<dbReference type="Proteomes" id="UP001432322">
    <property type="component" value="Unassembled WGS sequence"/>
</dbReference>
<dbReference type="PANTHER" id="PTHR11733">
    <property type="entry name" value="ZINC METALLOPROTEASE FAMILY M13 NEPRILYSIN-RELATED"/>
    <property type="match status" value="1"/>
</dbReference>
<dbReference type="GO" id="GO:0046872">
    <property type="term" value="F:metal ion binding"/>
    <property type="evidence" value="ECO:0007669"/>
    <property type="project" value="UniProtKB-KW"/>
</dbReference>
<dbReference type="InterPro" id="IPR000718">
    <property type="entry name" value="Peptidase_M13"/>
</dbReference>
<evidence type="ECO:0008006" key="14">
    <source>
        <dbReference type="Google" id="ProtNLM"/>
    </source>
</evidence>
<dbReference type="CDD" id="cd08662">
    <property type="entry name" value="M13"/>
    <property type="match status" value="2"/>
</dbReference>
<comment type="cofactor">
    <cofactor evidence="1">
        <name>Zn(2+)</name>
        <dbReference type="ChEBI" id="CHEBI:29105"/>
    </cofactor>
</comment>
<evidence type="ECO:0000256" key="4">
    <source>
        <dbReference type="ARBA" id="ARBA00022723"/>
    </source>
</evidence>
<name>A0AAV5WST3_9BILA</name>
<dbReference type="EMBL" id="BTSY01000007">
    <property type="protein sequence ID" value="GMT35096.1"/>
    <property type="molecule type" value="Genomic_DNA"/>
</dbReference>
<keyword evidence="3" id="KW-0645">Protease</keyword>
<evidence type="ECO:0000256" key="5">
    <source>
        <dbReference type="ARBA" id="ARBA00022801"/>
    </source>
</evidence>
<dbReference type="PANTHER" id="PTHR11733:SF240">
    <property type="entry name" value="GH14155P-RELATED"/>
    <property type="match status" value="1"/>
</dbReference>
<dbReference type="InterPro" id="IPR024079">
    <property type="entry name" value="MetalloPept_cat_dom_sf"/>
</dbReference>
<keyword evidence="6" id="KW-0862">Zinc</keyword>
<evidence type="ECO:0000259" key="11">
    <source>
        <dbReference type="Pfam" id="PF05649"/>
    </source>
</evidence>
<dbReference type="GO" id="GO:0004222">
    <property type="term" value="F:metalloendopeptidase activity"/>
    <property type="evidence" value="ECO:0007669"/>
    <property type="project" value="InterPro"/>
</dbReference>
<keyword evidence="9" id="KW-0812">Transmembrane</keyword>
<dbReference type="InterPro" id="IPR018497">
    <property type="entry name" value="Peptidase_M13_C"/>
</dbReference>
<dbReference type="PRINTS" id="PR00786">
    <property type="entry name" value="NEPRILYSIN"/>
</dbReference>
<keyword evidence="7" id="KW-0482">Metalloprotease</keyword>
<dbReference type="Gene3D" id="3.40.390.10">
    <property type="entry name" value="Collagenase (Catalytic Domain)"/>
    <property type="match status" value="2"/>
</dbReference>
<evidence type="ECO:0000256" key="2">
    <source>
        <dbReference type="ARBA" id="ARBA00007357"/>
    </source>
</evidence>
<feature type="transmembrane region" description="Helical" evidence="9">
    <location>
        <begin position="7"/>
        <end position="35"/>
    </location>
</feature>
<dbReference type="Pfam" id="PF05649">
    <property type="entry name" value="Peptidase_M13_N"/>
    <property type="match status" value="2"/>
</dbReference>
<feature type="domain" description="Peptidase M13 N-terminal" evidence="11">
    <location>
        <begin position="845"/>
        <end position="1271"/>
    </location>
</feature>
<keyword evidence="5" id="KW-0378">Hydrolase</keyword>
<feature type="domain" description="Peptidase M13 N-terminal" evidence="11">
    <location>
        <begin position="92"/>
        <end position="516"/>
    </location>
</feature>
<keyword evidence="13" id="KW-1185">Reference proteome</keyword>
<evidence type="ECO:0000256" key="3">
    <source>
        <dbReference type="ARBA" id="ARBA00022670"/>
    </source>
</evidence>
<proteinExistence type="inferred from homology"/>
<evidence type="ECO:0000259" key="10">
    <source>
        <dbReference type="Pfam" id="PF01431"/>
    </source>
</evidence>
<evidence type="ECO:0000313" key="12">
    <source>
        <dbReference type="EMBL" id="GMT35096.1"/>
    </source>
</evidence>
<dbReference type="InterPro" id="IPR008753">
    <property type="entry name" value="Peptidase_M13_N"/>
</dbReference>
<dbReference type="Pfam" id="PF01431">
    <property type="entry name" value="Peptidase_M13"/>
    <property type="match status" value="2"/>
</dbReference>
<feature type="region of interest" description="Disordered" evidence="8">
    <location>
        <begin position="45"/>
        <end position="70"/>
    </location>
</feature>
<protein>
    <recommendedName>
        <fullName evidence="14">Peptidase</fullName>
    </recommendedName>
</protein>
<dbReference type="GO" id="GO:0016485">
    <property type="term" value="P:protein processing"/>
    <property type="evidence" value="ECO:0007669"/>
    <property type="project" value="TreeGrafter"/>
</dbReference>
<gene>
    <name evidence="12" type="ORF">PFISCL1PPCAC_26393</name>
</gene>
<sequence>IATMGKVIQIVFGAVVVLAILGILGVGIASLVTILNVQDLQNAAPTPPATEPVPFEANIPTPEPISTTDPRYDSYKGMSNLLKAWMNTTADPCNDFYEYTCGAGKANQGMSFDVSDDAITESMLKLLKNNNYFTNQPTPVQQAKWFYDVCVASATTVKTEDKVAHSKKIFTDLVTRNPGVGFPALYPTQIDVATPDALGTFLGFTIGKYGYSSLVDAGVDTDWRDPHNAKGGYALLIDQPATLEFATFYTKLYNDYKQELTDGILSVINSAAVLMEQPMPDQTQARKDAQDVADLDYLLATKYSTDETTRRQYARMYNPLTVDGLQTLAPFINWKKYLNNALAPINLQVAGDFRALTMEVDKLSLLSADIASGAISSRTVNNYIYISFLNNIYLPPADTKKSSVLHKYRREKRPINRKLRRVPKSDELASDFTAKESSCVNSISSYLTWSSSRLYIDANYPNEAARKTVREQTNSIIRSILVAFRAQIDILDWMSPASKRGAYQKIDNLVVNIAFPDWVLDDKQLTDYYARLTTKSTDDYYTQLDALKAFQLYEAFSPLVGNKPVDRTDFSGPAAITNAWYQPEVNSITFPGGILHAPFYDFNYPASMNYGGLGVIAGHELTHGFDDEGVQWEGTGILNSWMDDNSTASFTDMAQCVVNEYNKFCPVGTDCVDGDQTQGENIADNGGIQAAYKAFKAYEALHGPDPLLPGDASIFDADQLFFLGFAQVWCQYPPSQSQLESQILVDPHSPSLYRVLGTIQNIPAFRKAFNCPAGSTYAPIEHCNVWTSEPTGGAPLNEKGEPIVPDNDLNIAPVERISPQDMAKYNSYQTAMNSLKAAADFTVNPCNDFYRYVCGNYPGATNVMSDMDNAISVMISNKLESADYQPTIQASSKALGKLQTLYNSCKVEAANSTIAATNYLEPKVLQFRKFINQDIPLIGGTGTIKITKQDYGSALGYLSFQLGIDTLLSTGVDTYWKDPVGKGYQLFIDQPTTFHVRAFYDGDAWTNQKRGYKNQVVAVVEAYAKQDKTAALPANYKDLIDKALEFERDLAITYSGTDAERRQYERQWNLKNKADLPTAVDWDKYFGMMPQQAQDWINKAGNQIVLNEKKYTPDLFATYLPGKDSTVVNYLFIRLILDNAGLIPCYGAPCFAAQRSLTMKKVPEHTGKSRLPARRRHPLPSFTIPDEADDYGVGCAGMASIIADAQARVYIDARFPTQDDKDTIRSATLGVMTNIVGAMRGMIEQLDWMTDDSKAKAITKASNIQVNVAFPDFILVDDQLDAKYKDLNFDPADSFYAMLDKVIVYSINEQFKQLDAVTADRGDFLGQTAVVNAWYDPELNSITFPAGILQQPYFDVNQPAGLNYGGIGVVAGHELTHGFDDEGVQWDFDGHLNSWMDQASQDGFNKMAQCVIDEYSQFCPLPETDNPHCTDGQRTQGENIADNGGIHSAWRAYEAHIELNGPDPMFMDRVYSQYTENQLVFLNFAQGWCMQKSFVTESYISNKLMTDPHSLGFYRVLGTYQNIPAFQANFNCPLGSTYAPMKHCNVWVPTKMA</sequence>
<dbReference type="SUPFAM" id="SSF55486">
    <property type="entry name" value="Metalloproteases ('zincins'), catalytic domain"/>
    <property type="match status" value="2"/>
</dbReference>
<organism evidence="12 13">
    <name type="scientific">Pristionchus fissidentatus</name>
    <dbReference type="NCBI Taxonomy" id="1538716"/>
    <lineage>
        <taxon>Eukaryota</taxon>
        <taxon>Metazoa</taxon>
        <taxon>Ecdysozoa</taxon>
        <taxon>Nematoda</taxon>
        <taxon>Chromadorea</taxon>
        <taxon>Rhabditida</taxon>
        <taxon>Rhabditina</taxon>
        <taxon>Diplogasteromorpha</taxon>
        <taxon>Diplogasteroidea</taxon>
        <taxon>Neodiplogasteridae</taxon>
        <taxon>Pristionchus</taxon>
    </lineage>
</organism>
<keyword evidence="4" id="KW-0479">Metal-binding</keyword>
<evidence type="ECO:0000256" key="6">
    <source>
        <dbReference type="ARBA" id="ARBA00022833"/>
    </source>
</evidence>
<evidence type="ECO:0000256" key="1">
    <source>
        <dbReference type="ARBA" id="ARBA00001947"/>
    </source>
</evidence>